<evidence type="ECO:0000313" key="2">
    <source>
        <dbReference type="Proteomes" id="UP001317613"/>
    </source>
</evidence>
<organism evidence="1 2">
    <name type="scientific">Enterococcus faecalis</name>
    <name type="common">Streptococcus faecalis</name>
    <dbReference type="NCBI Taxonomy" id="1351"/>
    <lineage>
        <taxon>Bacteria</taxon>
        <taxon>Bacillati</taxon>
        <taxon>Bacillota</taxon>
        <taxon>Bacilli</taxon>
        <taxon>Lactobacillales</taxon>
        <taxon>Enterococcaceae</taxon>
        <taxon>Enterococcus</taxon>
    </lineage>
</organism>
<dbReference type="EMBL" id="AP026729">
    <property type="protein sequence ID" value="BDQ62823.1"/>
    <property type="molecule type" value="Genomic_DNA"/>
</dbReference>
<reference evidence="1" key="1">
    <citation type="submission" date="2022-08" db="EMBL/GenBank/DDBJ databases">
        <title>Molecular epidemiological analysis of five strains of VanD-type vancomycin-resistant Enterococcus faecalis.</title>
        <authorList>
            <person name="Mimura K."/>
            <person name="Hashimoto Y."/>
            <person name="Tomita H."/>
        </authorList>
    </citation>
    <scope>NUCLEOTIDE SEQUENCE</scope>
    <source>
        <strain evidence="1">SVR2332</strain>
    </source>
</reference>
<dbReference type="Proteomes" id="UP001317613">
    <property type="component" value="Chromosome"/>
</dbReference>
<sequence length="47" mass="5331">MPESRLAETSLSKLTIPELKTILDEKGIEYKNNVSKKELLKLLEGTE</sequence>
<accession>A0AC59HT19</accession>
<proteinExistence type="predicted"/>
<evidence type="ECO:0000313" key="1">
    <source>
        <dbReference type="EMBL" id="BDQ62823.1"/>
    </source>
</evidence>
<gene>
    <name evidence="1" type="ORF">EfsSVR2332_29010</name>
</gene>
<name>A0AC59HT19_ENTFL</name>
<protein>
    <submittedName>
        <fullName evidence="1">Uncharacterized protein</fullName>
    </submittedName>
</protein>